<dbReference type="Proteomes" id="UP001055439">
    <property type="component" value="Chromosome 1"/>
</dbReference>
<protein>
    <submittedName>
        <fullName evidence="2">Uncharacterized protein</fullName>
    </submittedName>
</protein>
<organism evidence="2 3">
    <name type="scientific">Musa troglodytarum</name>
    <name type="common">fe'i banana</name>
    <dbReference type="NCBI Taxonomy" id="320322"/>
    <lineage>
        <taxon>Eukaryota</taxon>
        <taxon>Viridiplantae</taxon>
        <taxon>Streptophyta</taxon>
        <taxon>Embryophyta</taxon>
        <taxon>Tracheophyta</taxon>
        <taxon>Spermatophyta</taxon>
        <taxon>Magnoliopsida</taxon>
        <taxon>Liliopsida</taxon>
        <taxon>Zingiberales</taxon>
        <taxon>Musaceae</taxon>
        <taxon>Musa</taxon>
    </lineage>
</organism>
<feature type="compositionally biased region" description="Basic and acidic residues" evidence="1">
    <location>
        <begin position="11"/>
        <end position="24"/>
    </location>
</feature>
<accession>A0A9E7JCI8</accession>
<proteinExistence type="predicted"/>
<gene>
    <name evidence="2" type="ORF">MUK42_34998</name>
</gene>
<dbReference type="EMBL" id="CP097502">
    <property type="protein sequence ID" value="URD75527.1"/>
    <property type="molecule type" value="Genomic_DNA"/>
</dbReference>
<evidence type="ECO:0000313" key="3">
    <source>
        <dbReference type="Proteomes" id="UP001055439"/>
    </source>
</evidence>
<evidence type="ECO:0000256" key="1">
    <source>
        <dbReference type="SAM" id="MobiDB-lite"/>
    </source>
</evidence>
<name>A0A9E7JCI8_9LILI</name>
<evidence type="ECO:0000313" key="2">
    <source>
        <dbReference type="EMBL" id="URD75527.1"/>
    </source>
</evidence>
<reference evidence="2" key="1">
    <citation type="submission" date="2022-05" db="EMBL/GenBank/DDBJ databases">
        <title>The Musa troglodytarum L. genome provides insights into the mechanism of non-climacteric behaviour and enrichment of carotenoids.</title>
        <authorList>
            <person name="Wang J."/>
        </authorList>
    </citation>
    <scope>NUCLEOTIDE SEQUENCE</scope>
    <source>
        <tissue evidence="2">Leaf</tissue>
    </source>
</reference>
<feature type="region of interest" description="Disordered" evidence="1">
    <location>
        <begin position="1"/>
        <end position="33"/>
    </location>
</feature>
<sequence>MCKMESACRSLMDHEKTKMERIEGHGGGQRELAKPNCRHVHDHHCNHPKFQTEENVNSKVKIT</sequence>
<dbReference type="AlphaFoldDB" id="A0A9E7JCI8"/>
<keyword evidence="3" id="KW-1185">Reference proteome</keyword>